<keyword evidence="2" id="KW-1185">Reference proteome</keyword>
<dbReference type="AlphaFoldDB" id="A0A8X7CSP2"/>
<protein>
    <submittedName>
        <fullName evidence="1">Uncharacterized protein</fullName>
    </submittedName>
</protein>
<evidence type="ECO:0000313" key="2">
    <source>
        <dbReference type="Proteomes" id="UP000886998"/>
    </source>
</evidence>
<sequence length="75" mass="8779">MDDWYDIRPGDGHLRDAYLQTEEIRTYLIRPIVHTKDEVDNGSDTPDANRFRNGIRFNRQTSTSNVKGNISRIQK</sequence>
<name>A0A8X7CSP2_9ARAC</name>
<dbReference type="OrthoDB" id="10261550at2759"/>
<comment type="caution">
    <text evidence="1">The sequence shown here is derived from an EMBL/GenBank/DDBJ whole genome shotgun (WGS) entry which is preliminary data.</text>
</comment>
<proteinExistence type="predicted"/>
<dbReference type="EMBL" id="BMAV01022340">
    <property type="protein sequence ID" value="GFY77165.1"/>
    <property type="molecule type" value="Genomic_DNA"/>
</dbReference>
<feature type="non-terminal residue" evidence="1">
    <location>
        <position position="1"/>
    </location>
</feature>
<reference evidence="1" key="1">
    <citation type="submission" date="2020-08" db="EMBL/GenBank/DDBJ databases">
        <title>Multicomponent nature underlies the extraordinary mechanical properties of spider dragline silk.</title>
        <authorList>
            <person name="Kono N."/>
            <person name="Nakamura H."/>
            <person name="Mori M."/>
            <person name="Yoshida Y."/>
            <person name="Ohtoshi R."/>
            <person name="Malay A.D."/>
            <person name="Moran D.A.P."/>
            <person name="Tomita M."/>
            <person name="Numata K."/>
            <person name="Arakawa K."/>
        </authorList>
    </citation>
    <scope>NUCLEOTIDE SEQUENCE</scope>
</reference>
<evidence type="ECO:0000313" key="1">
    <source>
        <dbReference type="EMBL" id="GFY77165.1"/>
    </source>
</evidence>
<accession>A0A8X7CSP2</accession>
<dbReference type="Proteomes" id="UP000886998">
    <property type="component" value="Unassembled WGS sequence"/>
</dbReference>
<organism evidence="1 2">
    <name type="scientific">Trichonephila inaurata madagascariensis</name>
    <dbReference type="NCBI Taxonomy" id="2747483"/>
    <lineage>
        <taxon>Eukaryota</taxon>
        <taxon>Metazoa</taxon>
        <taxon>Ecdysozoa</taxon>
        <taxon>Arthropoda</taxon>
        <taxon>Chelicerata</taxon>
        <taxon>Arachnida</taxon>
        <taxon>Araneae</taxon>
        <taxon>Araneomorphae</taxon>
        <taxon>Entelegynae</taxon>
        <taxon>Araneoidea</taxon>
        <taxon>Nephilidae</taxon>
        <taxon>Trichonephila</taxon>
        <taxon>Trichonephila inaurata</taxon>
    </lineage>
</organism>
<gene>
    <name evidence="1" type="ORF">TNIN_70811</name>
</gene>